<dbReference type="GO" id="GO:0010073">
    <property type="term" value="P:meristem maintenance"/>
    <property type="evidence" value="ECO:0007669"/>
    <property type="project" value="InterPro"/>
</dbReference>
<dbReference type="AlphaFoldDB" id="A0AAD8MTF2"/>
<dbReference type="PANTHER" id="PTHR46033">
    <property type="entry name" value="PROTEIN MAIN-LIKE 2"/>
    <property type="match status" value="1"/>
</dbReference>
<evidence type="ECO:0000259" key="1">
    <source>
        <dbReference type="Pfam" id="PF10536"/>
    </source>
</evidence>
<reference evidence="2" key="2">
    <citation type="submission" date="2023-05" db="EMBL/GenBank/DDBJ databases">
        <authorList>
            <person name="Schelkunov M.I."/>
        </authorList>
    </citation>
    <scope>NUCLEOTIDE SEQUENCE</scope>
    <source>
        <strain evidence="2">Hsosn_3</strain>
        <tissue evidence="2">Leaf</tissue>
    </source>
</reference>
<dbReference type="EMBL" id="JAUIZM010000005">
    <property type="protein sequence ID" value="KAK1384394.1"/>
    <property type="molecule type" value="Genomic_DNA"/>
</dbReference>
<feature type="domain" description="Aminotransferase-like plant mobile" evidence="1">
    <location>
        <begin position="28"/>
        <end position="64"/>
    </location>
</feature>
<evidence type="ECO:0000313" key="3">
    <source>
        <dbReference type="Proteomes" id="UP001237642"/>
    </source>
</evidence>
<dbReference type="InterPro" id="IPR019557">
    <property type="entry name" value="AminoTfrase-like_pln_mobile"/>
</dbReference>
<dbReference type="PANTHER" id="PTHR46033:SF8">
    <property type="entry name" value="PROTEIN MAINTENANCE OF MERISTEMS-LIKE"/>
    <property type="match status" value="1"/>
</dbReference>
<dbReference type="InterPro" id="IPR044824">
    <property type="entry name" value="MAIN-like"/>
</dbReference>
<feature type="domain" description="Aminotransferase-like plant mobile" evidence="1">
    <location>
        <begin position="99"/>
        <end position="352"/>
    </location>
</feature>
<gene>
    <name evidence="2" type="ORF">POM88_022129</name>
</gene>
<protein>
    <recommendedName>
        <fullName evidence="1">Aminotransferase-like plant mobile domain-containing protein</fullName>
    </recommendedName>
</protein>
<dbReference type="Proteomes" id="UP001237642">
    <property type="component" value="Unassembled WGS sequence"/>
</dbReference>
<name>A0AAD8MTF2_9APIA</name>
<accession>A0AAD8MTF2</accession>
<evidence type="ECO:0000313" key="2">
    <source>
        <dbReference type="EMBL" id="KAK1384394.1"/>
    </source>
</evidence>
<dbReference type="Pfam" id="PF10536">
    <property type="entry name" value="PMD"/>
    <property type="match status" value="2"/>
</dbReference>
<proteinExistence type="predicted"/>
<comment type="caution">
    <text evidence="2">The sequence shown here is derived from an EMBL/GenBank/DDBJ whole genome shotgun (WGS) entry which is preliminary data.</text>
</comment>
<sequence length="473" mass="54706">MREWNLRRAQRELLHMLGFGIFANTHVVLGTDARLVSALIERWRPETNTFFLRQGEMTITLEDVDQEVENALYRGHIKLTSLFDRYGRQKPEKHNDEATVIHTHAYLLFVIGAVLFPSKDKATVHVRNIQPLLNIREIPNYAWGAAVLAHLYRGLEIAARRNSKTVAACVWLLEVWSYERFPRIGVPQRDPNQEDYPVAEGWAYSSLQGVNKKRRQSGPHHSLPFYRGEFNGVARDDVVWRPYARFDESLDWEMLQAQIARNARVSLVCFDVVEWQHSERVIRQFGSSPQIPPVPVNMLPYRQPKATTFAGEDWMIRWFVDIGRWARFCSELEGAVDENVNVVYEAVYMTWYSDISRTRVGKPEPVPQSQYSTRELYDTLEGYRVMIAGLDMLKKLDSRVPAEFVEELGKVSDTFLRPFTRLMKKIKGPAYKHPKFENIKAISLDDITQDSQPPEPTVAAISDHDVIEMTQPS</sequence>
<organism evidence="2 3">
    <name type="scientific">Heracleum sosnowskyi</name>
    <dbReference type="NCBI Taxonomy" id="360622"/>
    <lineage>
        <taxon>Eukaryota</taxon>
        <taxon>Viridiplantae</taxon>
        <taxon>Streptophyta</taxon>
        <taxon>Embryophyta</taxon>
        <taxon>Tracheophyta</taxon>
        <taxon>Spermatophyta</taxon>
        <taxon>Magnoliopsida</taxon>
        <taxon>eudicotyledons</taxon>
        <taxon>Gunneridae</taxon>
        <taxon>Pentapetalae</taxon>
        <taxon>asterids</taxon>
        <taxon>campanulids</taxon>
        <taxon>Apiales</taxon>
        <taxon>Apiaceae</taxon>
        <taxon>Apioideae</taxon>
        <taxon>apioid superclade</taxon>
        <taxon>Tordylieae</taxon>
        <taxon>Tordyliinae</taxon>
        <taxon>Heracleum</taxon>
    </lineage>
</organism>
<keyword evidence="3" id="KW-1185">Reference proteome</keyword>
<reference evidence="2" key="1">
    <citation type="submission" date="2023-02" db="EMBL/GenBank/DDBJ databases">
        <title>Genome of toxic invasive species Heracleum sosnowskyi carries increased number of genes despite the absence of recent whole-genome duplications.</title>
        <authorList>
            <person name="Schelkunov M."/>
            <person name="Shtratnikova V."/>
            <person name="Makarenko M."/>
            <person name="Klepikova A."/>
            <person name="Omelchenko D."/>
            <person name="Novikova G."/>
            <person name="Obukhova E."/>
            <person name="Bogdanov V."/>
            <person name="Penin A."/>
            <person name="Logacheva M."/>
        </authorList>
    </citation>
    <scope>NUCLEOTIDE SEQUENCE</scope>
    <source>
        <strain evidence="2">Hsosn_3</strain>
        <tissue evidence="2">Leaf</tissue>
    </source>
</reference>